<name>A0A0C9WJZ5_9AGAR</name>
<evidence type="ECO:0008006" key="3">
    <source>
        <dbReference type="Google" id="ProtNLM"/>
    </source>
</evidence>
<reference evidence="1 2" key="1">
    <citation type="submission" date="2014-04" db="EMBL/GenBank/DDBJ databases">
        <authorList>
            <consortium name="DOE Joint Genome Institute"/>
            <person name="Kuo A."/>
            <person name="Kohler A."/>
            <person name="Nagy L.G."/>
            <person name="Floudas D."/>
            <person name="Copeland A."/>
            <person name="Barry K.W."/>
            <person name="Cichocki N."/>
            <person name="Veneault-Fourrey C."/>
            <person name="LaButti K."/>
            <person name="Lindquist E.A."/>
            <person name="Lipzen A."/>
            <person name="Lundell T."/>
            <person name="Morin E."/>
            <person name="Murat C."/>
            <person name="Sun H."/>
            <person name="Tunlid A."/>
            <person name="Henrissat B."/>
            <person name="Grigoriev I.V."/>
            <person name="Hibbett D.S."/>
            <person name="Martin F."/>
            <person name="Nordberg H.P."/>
            <person name="Cantor M.N."/>
            <person name="Hua S.X."/>
        </authorList>
    </citation>
    <scope>NUCLEOTIDE SEQUENCE [LARGE SCALE GENOMIC DNA]</scope>
    <source>
        <strain evidence="1 2">LaAM-08-1</strain>
    </source>
</reference>
<dbReference type="HOGENOM" id="CLU_132418_0_0_1"/>
<evidence type="ECO:0000313" key="1">
    <source>
        <dbReference type="EMBL" id="KIJ95554.1"/>
    </source>
</evidence>
<feature type="non-terminal residue" evidence="1">
    <location>
        <position position="1"/>
    </location>
</feature>
<sequence>EMLALRERFQDVPIFLEVIEALLELDQGTSLRKRKRARHRASEYMIDEGKLWRVTGGHRMRACARVECVTPSEAVELAKEEHAKNGHWQRDSIKKALLDRIWSPGLDGSIVAGIKDCAHCKNFGGTHTH</sequence>
<dbReference type="Gene3D" id="1.10.340.70">
    <property type="match status" value="1"/>
</dbReference>
<evidence type="ECO:0000313" key="2">
    <source>
        <dbReference type="Proteomes" id="UP000054477"/>
    </source>
</evidence>
<dbReference type="AlphaFoldDB" id="A0A0C9WJZ5"/>
<gene>
    <name evidence="1" type="ORF">K443DRAFT_54409</name>
</gene>
<dbReference type="OrthoDB" id="3234307at2759"/>
<keyword evidence="2" id="KW-1185">Reference proteome</keyword>
<organism evidence="1 2">
    <name type="scientific">Laccaria amethystina LaAM-08-1</name>
    <dbReference type="NCBI Taxonomy" id="1095629"/>
    <lineage>
        <taxon>Eukaryota</taxon>
        <taxon>Fungi</taxon>
        <taxon>Dikarya</taxon>
        <taxon>Basidiomycota</taxon>
        <taxon>Agaricomycotina</taxon>
        <taxon>Agaricomycetes</taxon>
        <taxon>Agaricomycetidae</taxon>
        <taxon>Agaricales</taxon>
        <taxon>Agaricineae</taxon>
        <taxon>Hydnangiaceae</taxon>
        <taxon>Laccaria</taxon>
    </lineage>
</organism>
<dbReference type="EMBL" id="KN838752">
    <property type="protein sequence ID" value="KIJ95554.1"/>
    <property type="molecule type" value="Genomic_DNA"/>
</dbReference>
<protein>
    <recommendedName>
        <fullName evidence="3">Integrase zinc-binding domain-containing protein</fullName>
    </recommendedName>
</protein>
<reference evidence="2" key="2">
    <citation type="submission" date="2015-01" db="EMBL/GenBank/DDBJ databases">
        <title>Evolutionary Origins and Diversification of the Mycorrhizal Mutualists.</title>
        <authorList>
            <consortium name="DOE Joint Genome Institute"/>
            <consortium name="Mycorrhizal Genomics Consortium"/>
            <person name="Kohler A."/>
            <person name="Kuo A."/>
            <person name="Nagy L.G."/>
            <person name="Floudas D."/>
            <person name="Copeland A."/>
            <person name="Barry K.W."/>
            <person name="Cichocki N."/>
            <person name="Veneault-Fourrey C."/>
            <person name="LaButti K."/>
            <person name="Lindquist E.A."/>
            <person name="Lipzen A."/>
            <person name="Lundell T."/>
            <person name="Morin E."/>
            <person name="Murat C."/>
            <person name="Riley R."/>
            <person name="Ohm R."/>
            <person name="Sun H."/>
            <person name="Tunlid A."/>
            <person name="Henrissat B."/>
            <person name="Grigoriev I.V."/>
            <person name="Hibbett D.S."/>
            <person name="Martin F."/>
        </authorList>
    </citation>
    <scope>NUCLEOTIDE SEQUENCE [LARGE SCALE GENOMIC DNA]</scope>
    <source>
        <strain evidence="2">LaAM-08-1</strain>
    </source>
</reference>
<accession>A0A0C9WJZ5</accession>
<proteinExistence type="predicted"/>
<dbReference type="Proteomes" id="UP000054477">
    <property type="component" value="Unassembled WGS sequence"/>
</dbReference>
<feature type="non-terminal residue" evidence="1">
    <location>
        <position position="129"/>
    </location>
</feature>
<dbReference type="STRING" id="1095629.A0A0C9WJZ5"/>